<dbReference type="AlphaFoldDB" id="A0A7W3QQG6"/>
<feature type="transmembrane region" description="Helical" evidence="1">
    <location>
        <begin position="57"/>
        <end position="78"/>
    </location>
</feature>
<comment type="caution">
    <text evidence="2">The sequence shown here is derived from an EMBL/GenBank/DDBJ whole genome shotgun (WGS) entry which is preliminary data.</text>
</comment>
<dbReference type="InterPro" id="IPR045713">
    <property type="entry name" value="DUF6069"/>
</dbReference>
<keyword evidence="1" id="KW-1133">Transmembrane helix</keyword>
<evidence type="ECO:0000256" key="1">
    <source>
        <dbReference type="SAM" id="Phobius"/>
    </source>
</evidence>
<evidence type="ECO:0000313" key="3">
    <source>
        <dbReference type="Proteomes" id="UP000572680"/>
    </source>
</evidence>
<name>A0A7W3QQG6_ACTNM</name>
<keyword evidence="1" id="KW-0472">Membrane</keyword>
<proteinExistence type="predicted"/>
<evidence type="ECO:0000313" key="2">
    <source>
        <dbReference type="EMBL" id="MBA8955616.1"/>
    </source>
</evidence>
<accession>A0A7W3QQG6</accession>
<sequence length="140" mass="14246">MSVTTASPPVPSRLRTRALAVAGAVAASLAVWAVGEPLLGHDLVVAAPDQRPMDLGASQILVFSLLPGLLGWALLAVLERVTSRAGTVWAVLALLVLALSFAPLLSVEATGGSKAVLALTHVAVGAVLVPAFLRTTGARR</sequence>
<dbReference type="EMBL" id="JACJIA010000012">
    <property type="protein sequence ID" value="MBA8955616.1"/>
    <property type="molecule type" value="Genomic_DNA"/>
</dbReference>
<keyword evidence="3" id="KW-1185">Reference proteome</keyword>
<protein>
    <submittedName>
        <fullName evidence="2">Uncharacterized protein</fullName>
    </submittedName>
</protein>
<feature type="transmembrane region" description="Helical" evidence="1">
    <location>
        <begin position="85"/>
        <end position="103"/>
    </location>
</feature>
<dbReference type="RefSeq" id="WP_182847594.1">
    <property type="nucleotide sequence ID" value="NZ_BAAALP010000058.1"/>
</dbReference>
<dbReference type="Proteomes" id="UP000572680">
    <property type="component" value="Unassembled WGS sequence"/>
</dbReference>
<gene>
    <name evidence="2" type="ORF">HNR61_007292</name>
</gene>
<feature type="transmembrane region" description="Helical" evidence="1">
    <location>
        <begin position="115"/>
        <end position="133"/>
    </location>
</feature>
<organism evidence="2 3">
    <name type="scientific">Actinomadura namibiensis</name>
    <dbReference type="NCBI Taxonomy" id="182080"/>
    <lineage>
        <taxon>Bacteria</taxon>
        <taxon>Bacillati</taxon>
        <taxon>Actinomycetota</taxon>
        <taxon>Actinomycetes</taxon>
        <taxon>Streptosporangiales</taxon>
        <taxon>Thermomonosporaceae</taxon>
        <taxon>Actinomadura</taxon>
    </lineage>
</organism>
<dbReference type="Pfam" id="PF19545">
    <property type="entry name" value="DUF6069"/>
    <property type="match status" value="1"/>
</dbReference>
<reference evidence="2 3" key="1">
    <citation type="submission" date="2020-08" db="EMBL/GenBank/DDBJ databases">
        <title>Genomic Encyclopedia of Type Strains, Phase IV (KMG-IV): sequencing the most valuable type-strain genomes for metagenomic binning, comparative biology and taxonomic classification.</title>
        <authorList>
            <person name="Goeker M."/>
        </authorList>
    </citation>
    <scope>NUCLEOTIDE SEQUENCE [LARGE SCALE GENOMIC DNA]</scope>
    <source>
        <strain evidence="2 3">DSM 44197</strain>
    </source>
</reference>
<keyword evidence="1" id="KW-0812">Transmembrane</keyword>